<dbReference type="GO" id="GO:0005198">
    <property type="term" value="F:structural molecule activity"/>
    <property type="evidence" value="ECO:0007669"/>
    <property type="project" value="TreeGrafter"/>
</dbReference>
<evidence type="ECO:0000256" key="10">
    <source>
        <dbReference type="ARBA" id="ARBA00022892"/>
    </source>
</evidence>
<dbReference type="PROSITE" id="PS00678">
    <property type="entry name" value="WD_REPEATS_1"/>
    <property type="match status" value="2"/>
</dbReference>
<dbReference type="InterPro" id="IPR024298">
    <property type="entry name" value="Sec16_Sec23-bd"/>
</dbReference>
<dbReference type="Pfam" id="PF00400">
    <property type="entry name" value="WD40"/>
    <property type="match status" value="3"/>
</dbReference>
<feature type="compositionally biased region" description="Low complexity" evidence="16">
    <location>
        <begin position="799"/>
        <end position="815"/>
    </location>
</feature>
<keyword evidence="12" id="KW-0472">Membrane</keyword>
<evidence type="ECO:0000256" key="4">
    <source>
        <dbReference type="ARBA" id="ARBA00013507"/>
    </source>
</evidence>
<evidence type="ECO:0000313" key="19">
    <source>
        <dbReference type="Proteomes" id="UP000053237"/>
    </source>
</evidence>
<evidence type="ECO:0000256" key="3">
    <source>
        <dbReference type="ARBA" id="ARBA00009358"/>
    </source>
</evidence>
<dbReference type="FunFam" id="2.130.10.10:FF:000526">
    <property type="entry name" value="Protein transport protein SEC31"/>
    <property type="match status" value="1"/>
</dbReference>
<evidence type="ECO:0000256" key="12">
    <source>
        <dbReference type="ARBA" id="ARBA00023136"/>
    </source>
</evidence>
<keyword evidence="19" id="KW-1185">Reference proteome</keyword>
<keyword evidence="13" id="KW-0968">Cytoplasmic vesicle</keyword>
<evidence type="ECO:0000256" key="13">
    <source>
        <dbReference type="ARBA" id="ARBA00023329"/>
    </source>
</evidence>
<feature type="region of interest" description="Disordered" evidence="16">
    <location>
        <begin position="799"/>
        <end position="944"/>
    </location>
</feature>
<feature type="compositionally biased region" description="Polar residues" evidence="16">
    <location>
        <begin position="907"/>
        <end position="943"/>
    </location>
</feature>
<dbReference type="InterPro" id="IPR036322">
    <property type="entry name" value="WD40_repeat_dom_sf"/>
</dbReference>
<evidence type="ECO:0000256" key="11">
    <source>
        <dbReference type="ARBA" id="ARBA00022927"/>
    </source>
</evidence>
<dbReference type="PROSITE" id="PS50082">
    <property type="entry name" value="WD_REPEATS_2"/>
    <property type="match status" value="2"/>
</dbReference>
<evidence type="ECO:0000256" key="6">
    <source>
        <dbReference type="ARBA" id="ARBA00022448"/>
    </source>
</evidence>
<keyword evidence="7 15" id="KW-0853">WD repeat</keyword>
<comment type="subcellular location">
    <subcellularLocation>
        <location evidence="1">Cytoplasmic vesicle</location>
        <location evidence="1">COPII-coated vesicle membrane</location>
        <topology evidence="1">Peripheral membrane protein</topology>
        <orientation evidence="1">Cytoplasmic side</orientation>
    </subcellularLocation>
    <subcellularLocation>
        <location evidence="2">Endoplasmic reticulum membrane</location>
        <topology evidence="2">Peripheral membrane protein</topology>
        <orientation evidence="2">Cytoplasmic side</orientation>
    </subcellularLocation>
</comment>
<dbReference type="PROSITE" id="PS50294">
    <property type="entry name" value="WD_REPEATS_REGION"/>
    <property type="match status" value="1"/>
</dbReference>
<feature type="domain" description="Sec16 Sec23-binding" evidence="17">
    <location>
        <begin position="565"/>
        <end position="757"/>
    </location>
</feature>
<dbReference type="InterPro" id="IPR015943">
    <property type="entry name" value="WD40/YVTN_repeat-like_dom_sf"/>
</dbReference>
<organism evidence="18 19">
    <name type="scientific">Albugo candida</name>
    <dbReference type="NCBI Taxonomy" id="65357"/>
    <lineage>
        <taxon>Eukaryota</taxon>
        <taxon>Sar</taxon>
        <taxon>Stramenopiles</taxon>
        <taxon>Oomycota</taxon>
        <taxon>Peronosporomycetes</taxon>
        <taxon>Albuginales</taxon>
        <taxon>Albuginaceae</taxon>
        <taxon>Albugo</taxon>
    </lineage>
</organism>
<dbReference type="Pfam" id="PF12931">
    <property type="entry name" value="TPR_Sec16"/>
    <property type="match status" value="1"/>
</dbReference>
<keyword evidence="6" id="KW-0813">Transport</keyword>
<evidence type="ECO:0000256" key="7">
    <source>
        <dbReference type="ARBA" id="ARBA00022574"/>
    </source>
</evidence>
<dbReference type="FunCoup" id="A0A024GL01">
    <property type="interactions" value="180"/>
</dbReference>
<dbReference type="InParanoid" id="A0A024GL01"/>
<evidence type="ECO:0000256" key="9">
    <source>
        <dbReference type="ARBA" id="ARBA00022824"/>
    </source>
</evidence>
<evidence type="ECO:0000259" key="17">
    <source>
        <dbReference type="Pfam" id="PF12931"/>
    </source>
</evidence>
<evidence type="ECO:0000256" key="15">
    <source>
        <dbReference type="PROSITE-ProRule" id="PRU00221"/>
    </source>
</evidence>
<dbReference type="STRING" id="65357.A0A024GL01"/>
<gene>
    <name evidence="18" type="ORF">BN9_085740</name>
</gene>
<dbReference type="SUPFAM" id="SSF50978">
    <property type="entry name" value="WD40 repeat-like"/>
    <property type="match status" value="1"/>
</dbReference>
<dbReference type="OrthoDB" id="542917at2759"/>
<evidence type="ECO:0000313" key="18">
    <source>
        <dbReference type="EMBL" id="CCI47567.1"/>
    </source>
</evidence>
<evidence type="ECO:0000256" key="2">
    <source>
        <dbReference type="ARBA" id="ARBA00004397"/>
    </source>
</evidence>
<keyword evidence="9" id="KW-0256">Endoplasmic reticulum</keyword>
<feature type="repeat" description="WD" evidence="15">
    <location>
        <begin position="266"/>
        <end position="308"/>
    </location>
</feature>
<reference evidence="18 19" key="1">
    <citation type="submission" date="2012-05" db="EMBL/GenBank/DDBJ databases">
        <title>Recombination and specialization in a pathogen metapopulation.</title>
        <authorList>
            <person name="Gardiner A."/>
            <person name="Kemen E."/>
            <person name="Schultz-Larsen T."/>
            <person name="MacLean D."/>
            <person name="Van Oosterhout C."/>
            <person name="Jones J.D.G."/>
        </authorList>
    </citation>
    <scope>NUCLEOTIDE SEQUENCE [LARGE SCALE GENOMIC DNA]</scope>
    <source>
        <strain evidence="18 19">Ac Nc2</strain>
    </source>
</reference>
<dbReference type="EMBL" id="CAIX01000176">
    <property type="protein sequence ID" value="CCI47567.1"/>
    <property type="molecule type" value="Genomic_DNA"/>
</dbReference>
<sequence>MSLLKEIQANANVAWSPSKRKANLLALGSRGDSGVGFENTGGEIKLVSIDFNDPTHQMNVINSVKTPNRFTSLAWRDILKHNETCPYGVVAGGMSDGMVSFWNPKAMEDKKESSQLEIGRVSRHKGCVNDIQFNPHDDSSHLIASGGSDGEVYIMSLEKLSNPAVFTPSGGSITQGQINEITSVAWNTQVNYILATGTQNGSVVIWDLKQKKPWCEMRDPQRGTVSAIAWNPREGLQIATASGDDQRPVIKLWDLRNSTTTPLAEFNEHTAGILSLSWCPNDPGLVLSCAKDNRTLLWDLYSRQSMFEFPSEQSHTPSLGSDQFFGGGSGQRRIKVQWSPRIPAVASACTLDGKVQVWGLAGGGNPACRAPRWMRRPVGATFGFGGKLVTIGNPKEPIGANADRRRLIHLHYVVTEHSAVQDAEELDRSLESKDVAGLCDRKVASATTEHSKSVWRLMKILFEKDARQHLLLYLGLDAEKIRQANERFAPEIPAASTPTAVNDMLAPTDNGVAAEDVFSAGPQAEPTSVEDLSDIGSSLPDDDSKRLDTVPVPVYTEKSESILMQALLVGNFELAVNCCLHYNQFADALLLASCGGPELWDKTQRAFFEHQKRPVMHIVSAVIRNELLDLVESSNLKEWRETLAMLSTYAKSEEFPGLCDKLAERLEAAGDMSSATLCYMCAVNVAKTVNAWVHECQLESGTFGRTYALQKLVEKVSVFCQAVDQAEKNMTAEVSRCIAEYATLLATQGRLDIAAKYARYPDLECAILRDRIFHAAPQQGYQPPPFPFEVFDISVHAQNSQQQYGQSSLQSSNQYAQPAPSPNMPKAAVNNTTGYSSFQSGNYPTGRETTPMYGANQNASPYSAPQESQAYTPHLGRGGGPQQQPSYPSQQPGIDRTPSYPAPALPSQVQQPNAYPGISTQAQQPNAPYPMQQSAYAPGNPSNAAYQAAAPTANVQYPNQQPAFSTAPVGGITMNAPATPMYPSDTTAYNASPSVMQSTGVNSLAAASSLSSSRISTPSVDMSSQKKDGFVSSVGNRELTLKYGNTSSATLSPVKSSAKASFASDVVLGTTENVSQEDLAIVKTFDDLIAHIQSLPLTMLEQKQMSEIKKAKDIMYSKLNAGILSTAMVAQLHDMCQCFTKADFASAQQIYVGWTATEWVQHKDWLRGLKGLLYLAMKRLR</sequence>
<protein>
    <recommendedName>
        <fullName evidence="5">Protein transport protein SEC31</fullName>
    </recommendedName>
    <alternativeName>
        <fullName evidence="4">Protein transport protein sec31</fullName>
    </alternativeName>
</protein>
<dbReference type="GO" id="GO:0030127">
    <property type="term" value="C:COPII vesicle coat"/>
    <property type="evidence" value="ECO:0007669"/>
    <property type="project" value="TreeGrafter"/>
</dbReference>
<evidence type="ECO:0000256" key="1">
    <source>
        <dbReference type="ARBA" id="ARBA00004299"/>
    </source>
</evidence>
<proteinExistence type="inferred from homology"/>
<comment type="similarity">
    <text evidence="3">Belongs to the WD repeat SEC31 family.</text>
</comment>
<comment type="caution">
    <text evidence="18">The sequence shown here is derived from an EMBL/GenBank/DDBJ whole genome shotgun (WGS) entry which is preliminary data.</text>
</comment>
<dbReference type="GO" id="GO:0007029">
    <property type="term" value="P:endoplasmic reticulum organization"/>
    <property type="evidence" value="ECO:0007669"/>
    <property type="project" value="TreeGrafter"/>
</dbReference>
<feature type="repeat" description="WD" evidence="15">
    <location>
        <begin position="174"/>
        <end position="209"/>
    </location>
</feature>
<dbReference type="SMART" id="SM00320">
    <property type="entry name" value="WD40"/>
    <property type="match status" value="5"/>
</dbReference>
<dbReference type="InterPro" id="IPR019775">
    <property type="entry name" value="WD40_repeat_CS"/>
</dbReference>
<keyword evidence="10" id="KW-0931">ER-Golgi transport</keyword>
<dbReference type="PANTHER" id="PTHR13923">
    <property type="entry name" value="SEC31-RELATED PROTEIN"/>
    <property type="match status" value="1"/>
</dbReference>
<dbReference type="Gene3D" id="1.20.940.10">
    <property type="entry name" value="Functional domain of the splicing factor Prp18"/>
    <property type="match status" value="1"/>
</dbReference>
<accession>A0A024GL01</accession>
<keyword evidence="11" id="KW-0653">Protein transport</keyword>
<feature type="compositionally biased region" description="Polar residues" evidence="16">
    <location>
        <begin position="855"/>
        <end position="871"/>
    </location>
</feature>
<name>A0A024GL01_9STRA</name>
<dbReference type="GO" id="GO:0070971">
    <property type="term" value="C:endoplasmic reticulum exit site"/>
    <property type="evidence" value="ECO:0007669"/>
    <property type="project" value="TreeGrafter"/>
</dbReference>
<dbReference type="Proteomes" id="UP000053237">
    <property type="component" value="Unassembled WGS sequence"/>
</dbReference>
<dbReference type="GO" id="GO:0015031">
    <property type="term" value="P:protein transport"/>
    <property type="evidence" value="ECO:0007669"/>
    <property type="project" value="UniProtKB-KW"/>
</dbReference>
<feature type="compositionally biased region" description="Low complexity" evidence="16">
    <location>
        <begin position="882"/>
        <end position="893"/>
    </location>
</feature>
<dbReference type="InterPro" id="IPR040251">
    <property type="entry name" value="SEC31-like"/>
</dbReference>
<dbReference type="Gene3D" id="1.25.40.1030">
    <property type="match status" value="1"/>
</dbReference>
<comment type="function">
    <text evidence="14">Component of the coat protein complex II (COPII) which promotes the formation of transport vesicles from the endoplasmic reticulum (ER). The coat has two main functions, the physical deformation of the endoplasmic reticulum membrane into vesicles and the selection of cargo molecules.</text>
</comment>
<dbReference type="Gene3D" id="2.130.10.10">
    <property type="entry name" value="YVTN repeat-like/Quinoprotein amine dehydrogenase"/>
    <property type="match status" value="1"/>
</dbReference>
<dbReference type="InterPro" id="IPR001680">
    <property type="entry name" value="WD40_rpt"/>
</dbReference>
<evidence type="ECO:0000256" key="5">
    <source>
        <dbReference type="ARBA" id="ARBA00021236"/>
    </source>
</evidence>
<dbReference type="AlphaFoldDB" id="A0A024GL01"/>
<evidence type="ECO:0000256" key="16">
    <source>
        <dbReference type="SAM" id="MobiDB-lite"/>
    </source>
</evidence>
<evidence type="ECO:0000256" key="14">
    <source>
        <dbReference type="ARBA" id="ARBA00025471"/>
    </source>
</evidence>
<keyword evidence="8" id="KW-0677">Repeat</keyword>
<evidence type="ECO:0000256" key="8">
    <source>
        <dbReference type="ARBA" id="ARBA00022737"/>
    </source>
</evidence>
<feature type="compositionally biased region" description="Polar residues" evidence="16">
    <location>
        <begin position="829"/>
        <end position="843"/>
    </location>
</feature>
<dbReference type="PANTHER" id="PTHR13923:SF11">
    <property type="entry name" value="SECRETORY 31, ISOFORM D"/>
    <property type="match status" value="1"/>
</dbReference>
<dbReference type="GO" id="GO:0005789">
    <property type="term" value="C:endoplasmic reticulum membrane"/>
    <property type="evidence" value="ECO:0007669"/>
    <property type="project" value="UniProtKB-SubCell"/>
</dbReference>
<dbReference type="GO" id="GO:0090110">
    <property type="term" value="P:COPII-coated vesicle cargo loading"/>
    <property type="evidence" value="ECO:0007669"/>
    <property type="project" value="TreeGrafter"/>
</dbReference>